<accession>A0A7W3QPL4</accession>
<evidence type="ECO:0000313" key="2">
    <source>
        <dbReference type="EMBL" id="MBA8954749.1"/>
    </source>
</evidence>
<feature type="compositionally biased region" description="Polar residues" evidence="1">
    <location>
        <begin position="168"/>
        <end position="177"/>
    </location>
</feature>
<reference evidence="2 3" key="1">
    <citation type="submission" date="2020-08" db="EMBL/GenBank/DDBJ databases">
        <title>Genomic Encyclopedia of Type Strains, Phase IV (KMG-IV): sequencing the most valuable type-strain genomes for metagenomic binning, comparative biology and taxonomic classification.</title>
        <authorList>
            <person name="Goeker M."/>
        </authorList>
    </citation>
    <scope>NUCLEOTIDE SEQUENCE [LARGE SCALE GENOMIC DNA]</scope>
    <source>
        <strain evidence="2 3">DSM 44197</strain>
    </source>
</reference>
<protein>
    <recommendedName>
        <fullName evidence="4">Toxin-antitoxin system HicB family antitoxin</fullName>
    </recommendedName>
</protein>
<keyword evidence="3" id="KW-1185">Reference proteome</keyword>
<organism evidence="2 3">
    <name type="scientific">Actinomadura namibiensis</name>
    <dbReference type="NCBI Taxonomy" id="182080"/>
    <lineage>
        <taxon>Bacteria</taxon>
        <taxon>Bacillati</taxon>
        <taxon>Actinomycetota</taxon>
        <taxon>Actinomycetes</taxon>
        <taxon>Streptosporangiales</taxon>
        <taxon>Thermomonosporaceae</taxon>
        <taxon>Actinomadura</taxon>
    </lineage>
</organism>
<feature type="region of interest" description="Disordered" evidence="1">
    <location>
        <begin position="78"/>
        <end position="116"/>
    </location>
</feature>
<proteinExistence type="predicted"/>
<dbReference type="Gene3D" id="1.10.1220.10">
    <property type="entry name" value="Met repressor-like"/>
    <property type="match status" value="1"/>
</dbReference>
<feature type="region of interest" description="Disordered" evidence="1">
    <location>
        <begin position="157"/>
        <end position="177"/>
    </location>
</feature>
<feature type="compositionally biased region" description="Pro residues" evidence="1">
    <location>
        <begin position="85"/>
        <end position="110"/>
    </location>
</feature>
<sequence>MNLSSYVESLRRELAVAAAAGGDEARALAERLVAPLDSTARLVLLEALSDAADEITRELVPGSVEVRLRGRDPEFVVRQPFAEAGPPPAPVPPAPGAPLPPAPPAPPAPPEPEDRGTARISLRVPEHLKPRIEEAARAEGISVNAWLVRAISGALDGAPRFGSPHQHGGQSITGWAR</sequence>
<dbReference type="InterPro" id="IPR010985">
    <property type="entry name" value="Ribbon_hlx_hlx"/>
</dbReference>
<dbReference type="RefSeq" id="WP_182846770.1">
    <property type="nucleotide sequence ID" value="NZ_JACJIA010000009.1"/>
</dbReference>
<name>A0A7W3QPL4_ACTNM</name>
<evidence type="ECO:0008006" key="4">
    <source>
        <dbReference type="Google" id="ProtNLM"/>
    </source>
</evidence>
<dbReference type="Pfam" id="PF05534">
    <property type="entry name" value="HicB"/>
    <property type="match status" value="1"/>
</dbReference>
<dbReference type="AlphaFoldDB" id="A0A7W3QPL4"/>
<gene>
    <name evidence="2" type="ORF">HNR61_006406</name>
</gene>
<evidence type="ECO:0000256" key="1">
    <source>
        <dbReference type="SAM" id="MobiDB-lite"/>
    </source>
</evidence>
<dbReference type="GO" id="GO:0006355">
    <property type="term" value="P:regulation of DNA-templated transcription"/>
    <property type="evidence" value="ECO:0007669"/>
    <property type="project" value="InterPro"/>
</dbReference>
<dbReference type="Proteomes" id="UP000572680">
    <property type="component" value="Unassembled WGS sequence"/>
</dbReference>
<dbReference type="InterPro" id="IPR008651">
    <property type="entry name" value="Uncharacterised_HicB"/>
</dbReference>
<dbReference type="SUPFAM" id="SSF47598">
    <property type="entry name" value="Ribbon-helix-helix"/>
    <property type="match status" value="1"/>
</dbReference>
<comment type="caution">
    <text evidence="2">The sequence shown here is derived from an EMBL/GenBank/DDBJ whole genome shotgun (WGS) entry which is preliminary data.</text>
</comment>
<evidence type="ECO:0000313" key="3">
    <source>
        <dbReference type="Proteomes" id="UP000572680"/>
    </source>
</evidence>
<dbReference type="InterPro" id="IPR013321">
    <property type="entry name" value="Arc_rbn_hlx_hlx"/>
</dbReference>
<dbReference type="EMBL" id="JACJIA010000009">
    <property type="protein sequence ID" value="MBA8954749.1"/>
    <property type="molecule type" value="Genomic_DNA"/>
</dbReference>